<dbReference type="CDD" id="cd01557">
    <property type="entry name" value="BCAT_beta_family"/>
    <property type="match status" value="1"/>
</dbReference>
<dbReference type="GO" id="GO:0009098">
    <property type="term" value="P:L-leucine biosynthetic process"/>
    <property type="evidence" value="ECO:0007669"/>
    <property type="project" value="TreeGrafter"/>
</dbReference>
<dbReference type="GO" id="GO:0004084">
    <property type="term" value="F:branched-chain-amino-acid transaminase activity"/>
    <property type="evidence" value="ECO:0007669"/>
    <property type="project" value="UniProtKB-EC"/>
</dbReference>
<dbReference type="PIRSF" id="PIRSF006468">
    <property type="entry name" value="BCAT1"/>
    <property type="match status" value="1"/>
</dbReference>
<evidence type="ECO:0000256" key="3">
    <source>
        <dbReference type="ARBA" id="ARBA00022576"/>
    </source>
</evidence>
<dbReference type="InterPro" id="IPR036038">
    <property type="entry name" value="Aminotransferase-like"/>
</dbReference>
<accession>A0A6A7C9G1</accession>
<dbReference type="Proteomes" id="UP000799421">
    <property type="component" value="Unassembled WGS sequence"/>
</dbReference>
<reference evidence="12" key="1">
    <citation type="journal article" date="2020" name="Stud. Mycol.">
        <title>101 Dothideomycetes genomes: a test case for predicting lifestyles and emergence of pathogens.</title>
        <authorList>
            <person name="Haridas S."/>
            <person name="Albert R."/>
            <person name="Binder M."/>
            <person name="Bloem J."/>
            <person name="Labutti K."/>
            <person name="Salamov A."/>
            <person name="Andreopoulos B."/>
            <person name="Baker S."/>
            <person name="Barry K."/>
            <person name="Bills G."/>
            <person name="Bluhm B."/>
            <person name="Cannon C."/>
            <person name="Castanera R."/>
            <person name="Culley D."/>
            <person name="Daum C."/>
            <person name="Ezra D."/>
            <person name="Gonzalez J."/>
            <person name="Henrissat B."/>
            <person name="Kuo A."/>
            <person name="Liang C."/>
            <person name="Lipzen A."/>
            <person name="Lutzoni F."/>
            <person name="Magnuson J."/>
            <person name="Mondo S."/>
            <person name="Nolan M."/>
            <person name="Ohm R."/>
            <person name="Pangilinan J."/>
            <person name="Park H.-J."/>
            <person name="Ramirez L."/>
            <person name="Alfaro M."/>
            <person name="Sun H."/>
            <person name="Tritt A."/>
            <person name="Yoshinaga Y."/>
            <person name="Zwiers L.-H."/>
            <person name="Turgeon B."/>
            <person name="Goodwin S."/>
            <person name="Spatafora J."/>
            <person name="Crous P."/>
            <person name="Grigoriev I."/>
        </authorList>
    </citation>
    <scope>NUCLEOTIDE SEQUENCE</scope>
    <source>
        <strain evidence="12">CBS 480.64</strain>
    </source>
</reference>
<feature type="modified residue" description="N6-(pyridoxal phosphate)lysine" evidence="8">
    <location>
        <position position="215"/>
    </location>
</feature>
<keyword evidence="13" id="KW-1185">Reference proteome</keyword>
<evidence type="ECO:0000313" key="12">
    <source>
        <dbReference type="EMBL" id="KAF2864154.1"/>
    </source>
</evidence>
<dbReference type="InterPro" id="IPR018300">
    <property type="entry name" value="Aminotrans_IV_CS"/>
</dbReference>
<dbReference type="GO" id="GO:0005739">
    <property type="term" value="C:mitochondrion"/>
    <property type="evidence" value="ECO:0007669"/>
    <property type="project" value="TreeGrafter"/>
</dbReference>
<dbReference type="FunFam" id="3.20.10.10:FF:000004">
    <property type="entry name" value="Branched-chain-amino-acid aminotransferase"/>
    <property type="match status" value="1"/>
</dbReference>
<evidence type="ECO:0000256" key="9">
    <source>
        <dbReference type="RuleBase" id="RU004106"/>
    </source>
</evidence>
<organism evidence="12 13">
    <name type="scientific">Piedraia hortae CBS 480.64</name>
    <dbReference type="NCBI Taxonomy" id="1314780"/>
    <lineage>
        <taxon>Eukaryota</taxon>
        <taxon>Fungi</taxon>
        <taxon>Dikarya</taxon>
        <taxon>Ascomycota</taxon>
        <taxon>Pezizomycotina</taxon>
        <taxon>Dothideomycetes</taxon>
        <taxon>Dothideomycetidae</taxon>
        <taxon>Capnodiales</taxon>
        <taxon>Piedraiaceae</taxon>
        <taxon>Piedraia</taxon>
    </lineage>
</organism>
<dbReference type="SUPFAM" id="SSF56752">
    <property type="entry name" value="D-aminoacid aminotransferase-like PLP-dependent enzymes"/>
    <property type="match status" value="1"/>
</dbReference>
<keyword evidence="7 11" id="KW-0100">Branched-chain amino acid biosynthesis</keyword>
<dbReference type="InterPro" id="IPR005786">
    <property type="entry name" value="B_amino_transII"/>
</dbReference>
<dbReference type="InterPro" id="IPR001544">
    <property type="entry name" value="Aminotrans_IV"/>
</dbReference>
<comment type="catalytic activity">
    <reaction evidence="11">
        <text>L-valine + 2-oxoglutarate = 3-methyl-2-oxobutanoate + L-glutamate</text>
        <dbReference type="Rhea" id="RHEA:24813"/>
        <dbReference type="ChEBI" id="CHEBI:11851"/>
        <dbReference type="ChEBI" id="CHEBI:16810"/>
        <dbReference type="ChEBI" id="CHEBI:29985"/>
        <dbReference type="ChEBI" id="CHEBI:57762"/>
        <dbReference type="EC" id="2.6.1.42"/>
    </reaction>
</comment>
<dbReference type="EC" id="2.6.1.42" evidence="11"/>
<evidence type="ECO:0000313" key="13">
    <source>
        <dbReference type="Proteomes" id="UP000799421"/>
    </source>
</evidence>
<dbReference type="EMBL" id="MU005958">
    <property type="protein sequence ID" value="KAF2864154.1"/>
    <property type="molecule type" value="Genomic_DNA"/>
</dbReference>
<evidence type="ECO:0000256" key="11">
    <source>
        <dbReference type="RuleBase" id="RU004517"/>
    </source>
</evidence>
<dbReference type="Pfam" id="PF01063">
    <property type="entry name" value="Aminotran_4"/>
    <property type="match status" value="1"/>
</dbReference>
<dbReference type="PROSITE" id="PS00770">
    <property type="entry name" value="AA_TRANSFER_CLASS_4"/>
    <property type="match status" value="1"/>
</dbReference>
<evidence type="ECO:0000256" key="6">
    <source>
        <dbReference type="ARBA" id="ARBA00022898"/>
    </source>
</evidence>
<comment type="similarity">
    <text evidence="2 9">Belongs to the class-IV pyridoxal-phosphate-dependent aminotransferase family.</text>
</comment>
<proteinExistence type="inferred from homology"/>
<dbReference type="InterPro" id="IPR043132">
    <property type="entry name" value="BCAT-like_C"/>
</dbReference>
<comment type="cofactor">
    <cofactor evidence="1 10">
        <name>pyridoxal 5'-phosphate</name>
        <dbReference type="ChEBI" id="CHEBI:597326"/>
    </cofactor>
</comment>
<keyword evidence="3 11" id="KW-0032">Aminotransferase</keyword>
<dbReference type="InterPro" id="IPR033939">
    <property type="entry name" value="BCAT_family"/>
</dbReference>
<dbReference type="InterPro" id="IPR043131">
    <property type="entry name" value="BCAT-like_N"/>
</dbReference>
<sequence>MTANLAQLDASRLTRQLTKEPRPVPSPNGPEAWAQNTCTDHMIAVKWTAEKGWDAPELKPYGPLSIMPSASVLHYATECFEGLKLYRGYDSRLRLFRVARNCQRMRQSVTRVALPDFDPVQLEKLIVALSAQDGSKWLPPSRTGGFLYVRPAIIATDPSLGIQRPKEALLYIILAVFPDMSLSDLTDGPPSTGLKLLASDENTIRAWPGGFGYAKVGANYGPSLVAQGEARSRGFDQVLWLFGAENFVTEAGGSNFFVVIRSSESNKVELITAPLKDRIILEGVTRASILDLARERLQTSNDGVEAVQVVEKQYTMAELIEAKNQGRLLEAFAAGTAFFIAPVSRIHFRGQDIDIPTDGVYARTIRRWLEDIQYGRTQNEWATLVTEAAM</sequence>
<evidence type="ECO:0000256" key="2">
    <source>
        <dbReference type="ARBA" id="ARBA00009320"/>
    </source>
</evidence>
<evidence type="ECO:0000256" key="10">
    <source>
        <dbReference type="RuleBase" id="RU004516"/>
    </source>
</evidence>
<name>A0A6A7C9G1_9PEZI</name>
<keyword evidence="5 11" id="KW-0808">Transferase</keyword>
<dbReference type="Gene3D" id="3.20.10.10">
    <property type="entry name" value="D-amino Acid Aminotransferase, subunit A, domain 2"/>
    <property type="match status" value="1"/>
</dbReference>
<dbReference type="PANTHER" id="PTHR11825">
    <property type="entry name" value="SUBGROUP IIII AMINOTRANSFERASE"/>
    <property type="match status" value="1"/>
</dbReference>
<dbReference type="GO" id="GO:0009099">
    <property type="term" value="P:L-valine biosynthetic process"/>
    <property type="evidence" value="ECO:0007669"/>
    <property type="project" value="TreeGrafter"/>
</dbReference>
<dbReference type="FunFam" id="3.30.470.10:FF:000012">
    <property type="entry name" value="Branched-chain-amino-acid aminotransferase"/>
    <property type="match status" value="1"/>
</dbReference>
<dbReference type="OrthoDB" id="1732691at2759"/>
<dbReference type="PANTHER" id="PTHR11825:SF69">
    <property type="entry name" value="BRANCHED-CHAIN-AMINO-ACID AMINOTRANSFERASE"/>
    <property type="match status" value="1"/>
</dbReference>
<evidence type="ECO:0000256" key="1">
    <source>
        <dbReference type="ARBA" id="ARBA00001933"/>
    </source>
</evidence>
<keyword evidence="6 10" id="KW-0663">Pyridoxal phosphate</keyword>
<gene>
    <name evidence="12" type="ORF">K470DRAFT_225308</name>
</gene>
<keyword evidence="4 11" id="KW-0028">Amino-acid biosynthesis</keyword>
<protein>
    <recommendedName>
        <fullName evidence="11">Branched-chain-amino-acid aminotransferase</fullName>
        <ecNumber evidence="11">2.6.1.42</ecNumber>
    </recommendedName>
</protein>
<evidence type="ECO:0000256" key="7">
    <source>
        <dbReference type="ARBA" id="ARBA00023304"/>
    </source>
</evidence>
<dbReference type="Gene3D" id="3.30.470.10">
    <property type="match status" value="1"/>
</dbReference>
<comment type="catalytic activity">
    <reaction evidence="11">
        <text>L-isoleucine + 2-oxoglutarate = (S)-3-methyl-2-oxopentanoate + L-glutamate</text>
        <dbReference type="Rhea" id="RHEA:24801"/>
        <dbReference type="ChEBI" id="CHEBI:16810"/>
        <dbReference type="ChEBI" id="CHEBI:29985"/>
        <dbReference type="ChEBI" id="CHEBI:35146"/>
        <dbReference type="ChEBI" id="CHEBI:58045"/>
        <dbReference type="EC" id="2.6.1.42"/>
    </reaction>
</comment>
<evidence type="ECO:0000256" key="4">
    <source>
        <dbReference type="ARBA" id="ARBA00022605"/>
    </source>
</evidence>
<dbReference type="AlphaFoldDB" id="A0A6A7C9G1"/>
<comment type="catalytic activity">
    <reaction evidence="11">
        <text>L-leucine + 2-oxoglutarate = 4-methyl-2-oxopentanoate + L-glutamate</text>
        <dbReference type="Rhea" id="RHEA:18321"/>
        <dbReference type="ChEBI" id="CHEBI:16810"/>
        <dbReference type="ChEBI" id="CHEBI:17865"/>
        <dbReference type="ChEBI" id="CHEBI:29985"/>
        <dbReference type="ChEBI" id="CHEBI:57427"/>
        <dbReference type="EC" id="2.6.1.42"/>
    </reaction>
</comment>
<evidence type="ECO:0000256" key="5">
    <source>
        <dbReference type="ARBA" id="ARBA00022679"/>
    </source>
</evidence>
<evidence type="ECO:0000256" key="8">
    <source>
        <dbReference type="PIRSR" id="PIRSR006468-1"/>
    </source>
</evidence>